<dbReference type="PROSITE" id="PS51390">
    <property type="entry name" value="WAP"/>
    <property type="match status" value="1"/>
</dbReference>
<name>A0A672M2W6_SINGR</name>
<dbReference type="InterPro" id="IPR008197">
    <property type="entry name" value="WAP_dom"/>
</dbReference>
<evidence type="ECO:0000259" key="2">
    <source>
        <dbReference type="PROSITE" id="PS51390"/>
    </source>
</evidence>
<evidence type="ECO:0000256" key="1">
    <source>
        <dbReference type="SAM" id="Phobius"/>
    </source>
</evidence>
<dbReference type="PANTHER" id="PTHR19441">
    <property type="entry name" value="WHEY ACDIC PROTEIN WAP"/>
    <property type="match status" value="1"/>
</dbReference>
<reference evidence="3" key="2">
    <citation type="submission" date="2025-09" db="UniProtKB">
        <authorList>
            <consortium name="Ensembl"/>
        </authorList>
    </citation>
    <scope>IDENTIFICATION</scope>
</reference>
<keyword evidence="1" id="KW-0812">Transmembrane</keyword>
<keyword evidence="4" id="KW-1185">Reference proteome</keyword>
<dbReference type="InterPro" id="IPR050514">
    <property type="entry name" value="WAP_four-disulfide_core"/>
</dbReference>
<organism evidence="3 4">
    <name type="scientific">Sinocyclocheilus grahami</name>
    <name type="common">Dianchi golden-line fish</name>
    <name type="synonym">Barbus grahami</name>
    <dbReference type="NCBI Taxonomy" id="75366"/>
    <lineage>
        <taxon>Eukaryota</taxon>
        <taxon>Metazoa</taxon>
        <taxon>Chordata</taxon>
        <taxon>Craniata</taxon>
        <taxon>Vertebrata</taxon>
        <taxon>Euteleostomi</taxon>
        <taxon>Actinopterygii</taxon>
        <taxon>Neopterygii</taxon>
        <taxon>Teleostei</taxon>
        <taxon>Ostariophysi</taxon>
        <taxon>Cypriniformes</taxon>
        <taxon>Cyprinidae</taxon>
        <taxon>Cyprininae</taxon>
        <taxon>Sinocyclocheilus</taxon>
    </lineage>
</organism>
<protein>
    <recommendedName>
        <fullName evidence="2">WAP domain-containing protein</fullName>
    </recommendedName>
</protein>
<feature type="domain" description="WAP" evidence="2">
    <location>
        <begin position="27"/>
        <end position="76"/>
    </location>
</feature>
<dbReference type="GO" id="GO:0045087">
    <property type="term" value="P:innate immune response"/>
    <property type="evidence" value="ECO:0007669"/>
    <property type="project" value="TreeGrafter"/>
</dbReference>
<dbReference type="Ensembl" id="ENSSGRT00000033125.1">
    <property type="protein sequence ID" value="ENSSGRP00000030846.1"/>
    <property type="gene ID" value="ENSSGRG00000017354.1"/>
</dbReference>
<keyword evidence="1" id="KW-0472">Membrane</keyword>
<keyword evidence="1" id="KW-1133">Transmembrane helix</keyword>
<sequence>IKELTDFYYFFFNYYYSVIMVFLVFCISAKPGVCPIFNLDGAVFIACLELCSHDGKCPNDEKCCSNGCGHQCMPPYKAGDLAVGCSSQPHR</sequence>
<dbReference type="CDD" id="cd00199">
    <property type="entry name" value="WAP"/>
    <property type="match status" value="1"/>
</dbReference>
<dbReference type="AlphaFoldDB" id="A0A672M2W6"/>
<evidence type="ECO:0000313" key="3">
    <source>
        <dbReference type="Ensembl" id="ENSSGRP00000030846.1"/>
    </source>
</evidence>
<dbReference type="FunFam" id="4.10.75.10:FF:000001">
    <property type="entry name" value="Anosmin 1"/>
    <property type="match status" value="1"/>
</dbReference>
<dbReference type="OMA" id="MEINSHF"/>
<dbReference type="InterPro" id="IPR036645">
    <property type="entry name" value="Elafin-like_sf"/>
</dbReference>
<dbReference type="Pfam" id="PF00095">
    <property type="entry name" value="WAP"/>
    <property type="match status" value="1"/>
</dbReference>
<dbReference type="Gene3D" id="4.10.75.10">
    <property type="entry name" value="Elafin-like"/>
    <property type="match status" value="1"/>
</dbReference>
<dbReference type="GO" id="GO:0019731">
    <property type="term" value="P:antibacterial humoral response"/>
    <property type="evidence" value="ECO:0007669"/>
    <property type="project" value="TreeGrafter"/>
</dbReference>
<dbReference type="GO" id="GO:0005615">
    <property type="term" value="C:extracellular space"/>
    <property type="evidence" value="ECO:0007669"/>
    <property type="project" value="TreeGrafter"/>
</dbReference>
<dbReference type="PRINTS" id="PR00003">
    <property type="entry name" value="4DISULPHCORE"/>
</dbReference>
<dbReference type="GO" id="GO:0004867">
    <property type="term" value="F:serine-type endopeptidase inhibitor activity"/>
    <property type="evidence" value="ECO:0007669"/>
    <property type="project" value="TreeGrafter"/>
</dbReference>
<reference evidence="3" key="1">
    <citation type="submission" date="2025-08" db="UniProtKB">
        <authorList>
            <consortium name="Ensembl"/>
        </authorList>
    </citation>
    <scope>IDENTIFICATION</scope>
</reference>
<dbReference type="PANTHER" id="PTHR19441:SF95">
    <property type="entry name" value="PERLWAPIN ISOFORM X1"/>
    <property type="match status" value="1"/>
</dbReference>
<accession>A0A672M2W6</accession>
<proteinExistence type="predicted"/>
<dbReference type="InParanoid" id="A0A672M2W6"/>
<dbReference type="Proteomes" id="UP000472262">
    <property type="component" value="Unassembled WGS sequence"/>
</dbReference>
<feature type="transmembrane region" description="Helical" evidence="1">
    <location>
        <begin position="7"/>
        <end position="25"/>
    </location>
</feature>
<dbReference type="SUPFAM" id="SSF57256">
    <property type="entry name" value="Elafin-like"/>
    <property type="match status" value="1"/>
</dbReference>
<dbReference type="SMART" id="SM00217">
    <property type="entry name" value="WAP"/>
    <property type="match status" value="1"/>
</dbReference>
<evidence type="ECO:0000313" key="4">
    <source>
        <dbReference type="Proteomes" id="UP000472262"/>
    </source>
</evidence>